<organism evidence="1 2">
    <name type="scientific">Gigaspora margarita</name>
    <dbReference type="NCBI Taxonomy" id="4874"/>
    <lineage>
        <taxon>Eukaryota</taxon>
        <taxon>Fungi</taxon>
        <taxon>Fungi incertae sedis</taxon>
        <taxon>Mucoromycota</taxon>
        <taxon>Glomeromycotina</taxon>
        <taxon>Glomeromycetes</taxon>
        <taxon>Diversisporales</taxon>
        <taxon>Gigasporaceae</taxon>
        <taxon>Gigaspora</taxon>
    </lineage>
</organism>
<evidence type="ECO:0000313" key="2">
    <source>
        <dbReference type="Proteomes" id="UP000789901"/>
    </source>
</evidence>
<name>A0ABM8VZ75_GIGMA</name>
<comment type="caution">
    <text evidence="1">The sequence shown here is derived from an EMBL/GenBank/DDBJ whole genome shotgun (WGS) entry which is preliminary data.</text>
</comment>
<proteinExistence type="predicted"/>
<dbReference type="Proteomes" id="UP000789901">
    <property type="component" value="Unassembled WGS sequence"/>
</dbReference>
<protein>
    <submittedName>
        <fullName evidence="1">45567_t:CDS:1</fullName>
    </submittedName>
</protein>
<dbReference type="EMBL" id="CAJVQB010000357">
    <property type="protein sequence ID" value="CAG8484049.1"/>
    <property type="molecule type" value="Genomic_DNA"/>
</dbReference>
<evidence type="ECO:0000313" key="1">
    <source>
        <dbReference type="EMBL" id="CAG8484049.1"/>
    </source>
</evidence>
<keyword evidence="2" id="KW-1185">Reference proteome</keyword>
<reference evidence="1 2" key="1">
    <citation type="submission" date="2021-06" db="EMBL/GenBank/DDBJ databases">
        <authorList>
            <person name="Kallberg Y."/>
            <person name="Tangrot J."/>
            <person name="Rosling A."/>
        </authorList>
    </citation>
    <scope>NUCLEOTIDE SEQUENCE [LARGE SCALE GENOMIC DNA]</scope>
    <source>
        <strain evidence="1 2">120-4 pot B 10/14</strain>
    </source>
</reference>
<accession>A0ABM8VZ75</accession>
<gene>
    <name evidence="1" type="ORF">GMARGA_LOCUS1386</name>
</gene>
<sequence>MSIKNSTIYKSKSIVSDKDQLSNEDFYTTKSRLSSEYLKNQNYQPALYHILNKNLSNENHFDKIDDKYKSTNNDQAESIKFVTSKNIPEDDINNNKFFEIKQGIILLRNKTKCDDSLSILEHDEKENLVEPFNYYLKKDQNKLTLRNKHFQYYCLQKNLTTDTGLHSFCNYPEINDSFDLKDNEKLQITHRLNENNNPINNVKSESVKKIFYDKKYVEDDRKYFEEKFWFLRFISHIKNYDKKYFEEYFEELKEYHERLTYRTTINDEDKSLTKKINEENLDEQINILRKSCSDEYNSLSCKLNVIRGDIHALQTNIEQFESFYLIMTFRKNYIINGGIRYID</sequence>